<dbReference type="EMBL" id="JBHSOF010000005">
    <property type="protein sequence ID" value="MFC5662580.1"/>
    <property type="molecule type" value="Genomic_DNA"/>
</dbReference>
<keyword evidence="2" id="KW-0472">Membrane</keyword>
<sequence>MAAPRKSSDARHAKIDELRREERRRERRRRIVYSTAAGLILAGVVAGGIWVVTSASDGGSETRGSPIAGVQTFGAPGRAHVETPVAYPQTPPVGGDHNPLWLNCNGDVYTKPVPNENAVHSLEHGAVWITYNDKASPADVAALAAKVQGKPYTFMSPYPTEQGTITLTAWSTQLVVDSANDPRVDAFLTSYVQGPQTPEPGAPCTGGLTQ</sequence>
<feature type="transmembrane region" description="Helical" evidence="2">
    <location>
        <begin position="31"/>
        <end position="52"/>
    </location>
</feature>
<evidence type="ECO:0000256" key="2">
    <source>
        <dbReference type="SAM" id="Phobius"/>
    </source>
</evidence>
<keyword evidence="4" id="KW-1185">Reference proteome</keyword>
<dbReference type="Pfam" id="PF11303">
    <property type="entry name" value="DUF3105"/>
    <property type="match status" value="1"/>
</dbReference>
<keyword evidence="2" id="KW-1133">Transmembrane helix</keyword>
<gene>
    <name evidence="3" type="ORF">ACFP3U_06235</name>
</gene>
<organism evidence="3 4">
    <name type="scientific">Kitasatospora misakiensis</name>
    <dbReference type="NCBI Taxonomy" id="67330"/>
    <lineage>
        <taxon>Bacteria</taxon>
        <taxon>Bacillati</taxon>
        <taxon>Actinomycetota</taxon>
        <taxon>Actinomycetes</taxon>
        <taxon>Kitasatosporales</taxon>
        <taxon>Streptomycetaceae</taxon>
        <taxon>Kitasatospora</taxon>
    </lineage>
</organism>
<name>A0ABW0WWL3_9ACTN</name>
<keyword evidence="2" id="KW-0812">Transmembrane</keyword>
<dbReference type="RefSeq" id="WP_380224196.1">
    <property type="nucleotide sequence ID" value="NZ_JBHSOF010000005.1"/>
</dbReference>
<accession>A0ABW0WWL3</accession>
<dbReference type="InterPro" id="IPR021454">
    <property type="entry name" value="DUF3105"/>
</dbReference>
<feature type="compositionally biased region" description="Basic and acidic residues" evidence="1">
    <location>
        <begin position="1"/>
        <end position="24"/>
    </location>
</feature>
<proteinExistence type="predicted"/>
<protein>
    <submittedName>
        <fullName evidence="3">DUF3105 domain-containing protein</fullName>
    </submittedName>
</protein>
<feature type="region of interest" description="Disordered" evidence="1">
    <location>
        <begin position="1"/>
        <end position="26"/>
    </location>
</feature>
<evidence type="ECO:0000313" key="4">
    <source>
        <dbReference type="Proteomes" id="UP001595975"/>
    </source>
</evidence>
<evidence type="ECO:0000313" key="3">
    <source>
        <dbReference type="EMBL" id="MFC5662580.1"/>
    </source>
</evidence>
<dbReference type="Proteomes" id="UP001595975">
    <property type="component" value="Unassembled WGS sequence"/>
</dbReference>
<evidence type="ECO:0000256" key="1">
    <source>
        <dbReference type="SAM" id="MobiDB-lite"/>
    </source>
</evidence>
<reference evidence="4" key="1">
    <citation type="journal article" date="2019" name="Int. J. Syst. Evol. Microbiol.">
        <title>The Global Catalogue of Microorganisms (GCM) 10K type strain sequencing project: providing services to taxonomists for standard genome sequencing and annotation.</title>
        <authorList>
            <consortium name="The Broad Institute Genomics Platform"/>
            <consortium name="The Broad Institute Genome Sequencing Center for Infectious Disease"/>
            <person name="Wu L."/>
            <person name="Ma J."/>
        </authorList>
    </citation>
    <scope>NUCLEOTIDE SEQUENCE [LARGE SCALE GENOMIC DNA]</scope>
    <source>
        <strain evidence="4">CGMCC 4.1437</strain>
    </source>
</reference>
<comment type="caution">
    <text evidence="3">The sequence shown here is derived from an EMBL/GenBank/DDBJ whole genome shotgun (WGS) entry which is preliminary data.</text>
</comment>